<dbReference type="PROSITE" id="PS00143">
    <property type="entry name" value="INSULINASE"/>
    <property type="match status" value="1"/>
</dbReference>
<dbReference type="InterPro" id="IPR011765">
    <property type="entry name" value="Pept_M16_N"/>
</dbReference>
<evidence type="ECO:0000313" key="5">
    <source>
        <dbReference type="EMBL" id="PIR91101.1"/>
    </source>
</evidence>
<dbReference type="AlphaFoldDB" id="A0A2H0UW95"/>
<comment type="similarity">
    <text evidence="1 2">Belongs to the peptidase M16 family.</text>
</comment>
<comment type="caution">
    <text evidence="5">The sequence shown here is derived from an EMBL/GenBank/DDBJ whole genome shotgun (WGS) entry which is preliminary data.</text>
</comment>
<accession>A0A2H0UW95</accession>
<organism evidence="5 6">
    <name type="scientific">bacterium (Candidatus Gribaldobacteria) CG10_big_fil_rev_8_21_14_0_10_37_46</name>
    <dbReference type="NCBI Taxonomy" id="2014276"/>
    <lineage>
        <taxon>Bacteria</taxon>
        <taxon>Candidatus Gribaldobacteria</taxon>
    </lineage>
</organism>
<reference evidence="6" key="1">
    <citation type="submission" date="2017-09" db="EMBL/GenBank/DDBJ databases">
        <title>Depth-based differentiation of microbial function through sediment-hosted aquifers and enrichment of novel symbionts in the deep terrestrial subsurface.</title>
        <authorList>
            <person name="Probst A.J."/>
            <person name="Ladd B."/>
            <person name="Jarett J.K."/>
            <person name="Geller-Mcgrath D.E."/>
            <person name="Sieber C.M.K."/>
            <person name="Emerson J.B."/>
            <person name="Anantharaman K."/>
            <person name="Thomas B.C."/>
            <person name="Malmstrom R."/>
            <person name="Stieglmeier M."/>
            <person name="Klingl A."/>
            <person name="Woyke T."/>
            <person name="Ryan C.M."/>
            <person name="Banfield J.F."/>
        </authorList>
    </citation>
    <scope>NUCLEOTIDE SEQUENCE [LARGE SCALE GENOMIC DNA]</scope>
</reference>
<dbReference type="InterPro" id="IPR001431">
    <property type="entry name" value="Pept_M16_Zn_BS"/>
</dbReference>
<protein>
    <recommendedName>
        <fullName evidence="7">Insulinase family protein</fullName>
    </recommendedName>
</protein>
<dbReference type="PANTHER" id="PTHR11851">
    <property type="entry name" value="METALLOPROTEASE"/>
    <property type="match status" value="1"/>
</dbReference>
<evidence type="ECO:0000313" key="6">
    <source>
        <dbReference type="Proteomes" id="UP000230882"/>
    </source>
</evidence>
<evidence type="ECO:0008006" key="7">
    <source>
        <dbReference type="Google" id="ProtNLM"/>
    </source>
</evidence>
<feature type="domain" description="Peptidase M16 C-terminal" evidence="4">
    <location>
        <begin position="167"/>
        <end position="341"/>
    </location>
</feature>
<dbReference type="Pfam" id="PF00675">
    <property type="entry name" value="Peptidase_M16"/>
    <property type="match status" value="1"/>
</dbReference>
<feature type="domain" description="Peptidase M16 N-terminal" evidence="3">
    <location>
        <begin position="15"/>
        <end position="135"/>
    </location>
</feature>
<dbReference type="Proteomes" id="UP000230882">
    <property type="component" value="Unassembled WGS sequence"/>
</dbReference>
<evidence type="ECO:0000259" key="3">
    <source>
        <dbReference type="Pfam" id="PF00675"/>
    </source>
</evidence>
<evidence type="ECO:0000256" key="1">
    <source>
        <dbReference type="ARBA" id="ARBA00007261"/>
    </source>
</evidence>
<dbReference type="PANTHER" id="PTHR11851:SF49">
    <property type="entry name" value="MITOCHONDRIAL-PROCESSING PEPTIDASE SUBUNIT ALPHA"/>
    <property type="match status" value="1"/>
</dbReference>
<evidence type="ECO:0000256" key="2">
    <source>
        <dbReference type="RuleBase" id="RU004447"/>
    </source>
</evidence>
<dbReference type="Pfam" id="PF05193">
    <property type="entry name" value="Peptidase_M16_C"/>
    <property type="match status" value="1"/>
</dbReference>
<dbReference type="InterPro" id="IPR011249">
    <property type="entry name" value="Metalloenz_LuxS/M16"/>
</dbReference>
<proteinExistence type="inferred from homology"/>
<sequence length="421" mass="48376">MYKKTTLKNGLRIITVPMKSTRAVTVLVVVGTGSKYETKEINGISHFLEHMFFKGTKNRPTTLKIAETLDKVGGVYNAFTSEEFTGYWAKVGWRHLDLALDWVSDIFLNSKLEQKEIKREKGVIIEEINMYLDTPVGYIGDLWEKLLYGDQPAGWLTIGEKKNILKFERGHLLDYFRNHYSTLNTVVCIAGNFNQKEVKKKIKRYFKNLKKKPPKEKLKVIEKQKRPQSLVYYKKTDQTHLCLGVRGYNLFHSEKYAQEILATILGANMSSRLFISVRAKKGLCYYIRTSSDYSTDTGYLVTQAGVPHKNIGKVIDLILKEYKNLKTKKVSAQELQKAKDYLKGVSILSLESSDVRASFYSLQELLSRKILTPEEKFAKLDKVTPNDVQKAARNIFRPEKLNLALIGPHKDNSKFQQLLKL</sequence>
<dbReference type="GO" id="GO:0004222">
    <property type="term" value="F:metalloendopeptidase activity"/>
    <property type="evidence" value="ECO:0007669"/>
    <property type="project" value="InterPro"/>
</dbReference>
<gene>
    <name evidence="5" type="ORF">COU02_01155</name>
</gene>
<evidence type="ECO:0000259" key="4">
    <source>
        <dbReference type="Pfam" id="PF05193"/>
    </source>
</evidence>
<dbReference type="Gene3D" id="3.30.830.10">
    <property type="entry name" value="Metalloenzyme, LuxS/M16 peptidase-like"/>
    <property type="match status" value="2"/>
</dbReference>
<dbReference type="InterPro" id="IPR050361">
    <property type="entry name" value="MPP/UQCRC_Complex"/>
</dbReference>
<dbReference type="EMBL" id="PFAU01000029">
    <property type="protein sequence ID" value="PIR91101.1"/>
    <property type="molecule type" value="Genomic_DNA"/>
</dbReference>
<dbReference type="SUPFAM" id="SSF63411">
    <property type="entry name" value="LuxS/MPP-like metallohydrolase"/>
    <property type="match status" value="2"/>
</dbReference>
<name>A0A2H0UW95_9BACT</name>
<dbReference type="GO" id="GO:0006508">
    <property type="term" value="P:proteolysis"/>
    <property type="evidence" value="ECO:0007669"/>
    <property type="project" value="InterPro"/>
</dbReference>
<dbReference type="GO" id="GO:0046872">
    <property type="term" value="F:metal ion binding"/>
    <property type="evidence" value="ECO:0007669"/>
    <property type="project" value="InterPro"/>
</dbReference>
<dbReference type="InterPro" id="IPR007863">
    <property type="entry name" value="Peptidase_M16_C"/>
</dbReference>